<dbReference type="InterPro" id="IPR020846">
    <property type="entry name" value="MFS_dom"/>
</dbReference>
<comment type="function">
    <text evidence="8">Efflux pump; part of the gene cluster that mediates the biosynthesis of dothistromin (DOTH), a polyketide toxin very similar in structure to the aflatoxin precursor, versicolorin B. One function of dotC may be to transport early-stage dothistromin biosynthetic intermediates from the cytoplasm into vacuoles, thereby affecting the rate of dothistromin production.</text>
</comment>
<evidence type="ECO:0000256" key="9">
    <source>
        <dbReference type="ARBA" id="ARBA00069956"/>
    </source>
</evidence>
<dbReference type="CDD" id="cd17502">
    <property type="entry name" value="MFS_Azr1_MDR_like"/>
    <property type="match status" value="1"/>
</dbReference>
<feature type="transmembrane region" description="Helical" evidence="12">
    <location>
        <begin position="328"/>
        <end position="349"/>
    </location>
</feature>
<dbReference type="SUPFAM" id="SSF103473">
    <property type="entry name" value="MFS general substrate transporter"/>
    <property type="match status" value="2"/>
</dbReference>
<evidence type="ECO:0000256" key="2">
    <source>
        <dbReference type="ARBA" id="ARBA00007520"/>
    </source>
</evidence>
<evidence type="ECO:0000256" key="1">
    <source>
        <dbReference type="ARBA" id="ARBA00004128"/>
    </source>
</evidence>
<evidence type="ECO:0000256" key="5">
    <source>
        <dbReference type="ARBA" id="ARBA00022989"/>
    </source>
</evidence>
<keyword evidence="4 12" id="KW-0812">Transmembrane</keyword>
<feature type="region of interest" description="Disordered" evidence="11">
    <location>
        <begin position="1"/>
        <end position="25"/>
    </location>
</feature>
<feature type="transmembrane region" description="Helical" evidence="12">
    <location>
        <begin position="418"/>
        <end position="442"/>
    </location>
</feature>
<dbReference type="InterPro" id="IPR036259">
    <property type="entry name" value="MFS_trans_sf"/>
</dbReference>
<evidence type="ECO:0000259" key="13">
    <source>
        <dbReference type="PROSITE" id="PS50850"/>
    </source>
</evidence>
<feature type="transmembrane region" description="Helical" evidence="12">
    <location>
        <begin position="223"/>
        <end position="242"/>
    </location>
</feature>
<dbReference type="GO" id="GO:0005774">
    <property type="term" value="C:vacuolar membrane"/>
    <property type="evidence" value="ECO:0007669"/>
    <property type="project" value="UniProtKB-SubCell"/>
</dbReference>
<evidence type="ECO:0000256" key="4">
    <source>
        <dbReference type="ARBA" id="ARBA00022692"/>
    </source>
</evidence>
<dbReference type="GO" id="GO:0005886">
    <property type="term" value="C:plasma membrane"/>
    <property type="evidence" value="ECO:0007669"/>
    <property type="project" value="TreeGrafter"/>
</dbReference>
<reference evidence="14 15" key="1">
    <citation type="journal article" date="2021" name="Nat. Commun.">
        <title>Genetic determinants of endophytism in the Arabidopsis root mycobiome.</title>
        <authorList>
            <person name="Mesny F."/>
            <person name="Miyauchi S."/>
            <person name="Thiergart T."/>
            <person name="Pickel B."/>
            <person name="Atanasova L."/>
            <person name="Karlsson M."/>
            <person name="Huettel B."/>
            <person name="Barry K.W."/>
            <person name="Haridas S."/>
            <person name="Chen C."/>
            <person name="Bauer D."/>
            <person name="Andreopoulos W."/>
            <person name="Pangilinan J."/>
            <person name="LaButti K."/>
            <person name="Riley R."/>
            <person name="Lipzen A."/>
            <person name="Clum A."/>
            <person name="Drula E."/>
            <person name="Henrissat B."/>
            <person name="Kohler A."/>
            <person name="Grigoriev I.V."/>
            <person name="Martin F.M."/>
            <person name="Hacquard S."/>
        </authorList>
    </citation>
    <scope>NUCLEOTIDE SEQUENCE [LARGE SCALE GENOMIC DNA]</scope>
    <source>
        <strain evidence="14 15">MPI-CAGE-CH-0241</strain>
    </source>
</reference>
<evidence type="ECO:0000256" key="6">
    <source>
        <dbReference type="ARBA" id="ARBA00023136"/>
    </source>
</evidence>
<dbReference type="EMBL" id="JAGPYM010000010">
    <property type="protein sequence ID" value="KAH6889713.1"/>
    <property type="molecule type" value="Genomic_DNA"/>
</dbReference>
<evidence type="ECO:0000256" key="12">
    <source>
        <dbReference type="SAM" id="Phobius"/>
    </source>
</evidence>
<evidence type="ECO:0000256" key="3">
    <source>
        <dbReference type="ARBA" id="ARBA00022448"/>
    </source>
</evidence>
<feature type="transmembrane region" description="Helical" evidence="12">
    <location>
        <begin position="154"/>
        <end position="173"/>
    </location>
</feature>
<evidence type="ECO:0000256" key="7">
    <source>
        <dbReference type="ARBA" id="ARBA00023180"/>
    </source>
</evidence>
<feature type="transmembrane region" description="Helical" evidence="12">
    <location>
        <begin position="29"/>
        <end position="54"/>
    </location>
</feature>
<dbReference type="InterPro" id="IPR011701">
    <property type="entry name" value="MFS"/>
</dbReference>
<dbReference type="FunFam" id="1.20.1720.10:FF:000014">
    <property type="entry name" value="MFS drug transporter, putative"/>
    <property type="match status" value="1"/>
</dbReference>
<keyword evidence="7" id="KW-0325">Glycoprotein</keyword>
<dbReference type="Gene3D" id="1.20.1250.20">
    <property type="entry name" value="MFS general substrate transporter like domains"/>
    <property type="match status" value="1"/>
</dbReference>
<dbReference type="GO" id="GO:0022857">
    <property type="term" value="F:transmembrane transporter activity"/>
    <property type="evidence" value="ECO:0007669"/>
    <property type="project" value="InterPro"/>
</dbReference>
<keyword evidence="15" id="KW-1185">Reference proteome</keyword>
<keyword evidence="5 12" id="KW-1133">Transmembrane helix</keyword>
<keyword evidence="3" id="KW-0813">Transport</keyword>
<evidence type="ECO:0000313" key="14">
    <source>
        <dbReference type="EMBL" id="KAH6889713.1"/>
    </source>
</evidence>
<dbReference type="AlphaFoldDB" id="A0A9P9AQH0"/>
<feature type="region of interest" description="Disordered" evidence="11">
    <location>
        <begin position="531"/>
        <end position="552"/>
    </location>
</feature>
<feature type="transmembrane region" description="Helical" evidence="12">
    <location>
        <begin position="355"/>
        <end position="374"/>
    </location>
</feature>
<dbReference type="FunFam" id="1.20.1250.20:FF:000196">
    <property type="entry name" value="MFS toxin efflux pump (AflT)"/>
    <property type="match status" value="1"/>
</dbReference>
<dbReference type="OrthoDB" id="10021397at2759"/>
<evidence type="ECO:0000256" key="8">
    <source>
        <dbReference type="ARBA" id="ARBA00057269"/>
    </source>
</evidence>
<name>A0A9P9AQH0_9HYPO</name>
<comment type="subcellular location">
    <subcellularLocation>
        <location evidence="1">Vacuole membrane</location>
        <topology evidence="1">Multi-pass membrane protein</topology>
    </subcellularLocation>
</comment>
<dbReference type="Pfam" id="PF07690">
    <property type="entry name" value="MFS_1"/>
    <property type="match status" value="1"/>
</dbReference>
<dbReference type="PANTHER" id="PTHR23501">
    <property type="entry name" value="MAJOR FACILITATOR SUPERFAMILY"/>
    <property type="match status" value="1"/>
</dbReference>
<comment type="caution">
    <text evidence="14">The sequence shown here is derived from an EMBL/GenBank/DDBJ whole genome shotgun (WGS) entry which is preliminary data.</text>
</comment>
<comment type="similarity">
    <text evidence="2">Belongs to the major facilitator superfamily. TCR/Tet family.</text>
</comment>
<keyword evidence="6 12" id="KW-0472">Membrane</keyword>
<feature type="transmembrane region" description="Helical" evidence="12">
    <location>
        <begin position="185"/>
        <end position="203"/>
    </location>
</feature>
<feature type="domain" description="Major facilitator superfamily (MFS) profile" evidence="13">
    <location>
        <begin position="32"/>
        <end position="485"/>
    </location>
</feature>
<feature type="transmembrane region" description="Helical" evidence="12">
    <location>
        <begin position="293"/>
        <end position="316"/>
    </location>
</feature>
<evidence type="ECO:0000256" key="11">
    <source>
        <dbReference type="SAM" id="MobiDB-lite"/>
    </source>
</evidence>
<accession>A0A9P9AQH0</accession>
<dbReference type="Gene3D" id="1.20.1720.10">
    <property type="entry name" value="Multidrug resistance protein D"/>
    <property type="match status" value="1"/>
</dbReference>
<dbReference type="Proteomes" id="UP000777438">
    <property type="component" value="Unassembled WGS sequence"/>
</dbReference>
<sequence length="552" mass="59120">MAPVPSHHVPDDANSDSPPTSPKRSPAQIATVMASLCACVFLSALEVTIVSTALPTIAAHFASDSGYTWIGTSYVLAHTATTPSWGKISDIWGRKPIILVANVIFFSGSLICALVDDFAAFIAGRAVQGVGAAGMQTMVNICISDLFSQRDRGLYYGLTSIVWAVASGIGPILGGAFTDEVSWRWCFWINLPITAAVFILLIFTLKLPSPQTPVWAGLKAIDWPGSFLIIGGTLMLLLGLYLGGVYEPWNSAPVVCLILSGVVASALFVVNEWKLAEYPVIPVHLFRSWSSAAAYAVCFFHAFVFMGVAYYLPLYFQAVLLASPLKSGAYLLPFILSITLTAAATGVYIQLTGKYLAAVHIGLVIMTLGIGLFIDLPLDMDWPKLIAFQIVSGMGVGMNFEGPLLAVQTVVPAEDVAAATTAMSFVRTISTAISVVIGGVLFQNEIKNKKEMLVDGLGAESAKLFEGASASAHVDVIKTLPPDAQLVVRRAFFMTLERLWIMYTAFAGVGLCLGFFIRAHHLSREHEDAKLGLKKKEASSDENGGVRVNGQD</sequence>
<evidence type="ECO:0000313" key="15">
    <source>
        <dbReference type="Proteomes" id="UP000777438"/>
    </source>
</evidence>
<feature type="transmembrane region" description="Helical" evidence="12">
    <location>
        <begin position="254"/>
        <end position="273"/>
    </location>
</feature>
<dbReference type="PROSITE" id="PS50850">
    <property type="entry name" value="MFS"/>
    <property type="match status" value="1"/>
</dbReference>
<dbReference type="PRINTS" id="PR01036">
    <property type="entry name" value="TCRTETB"/>
</dbReference>
<feature type="transmembrane region" description="Helical" evidence="12">
    <location>
        <begin position="97"/>
        <end position="122"/>
    </location>
</feature>
<protein>
    <recommendedName>
        <fullName evidence="9">Efflux pump dotC</fullName>
    </recommendedName>
    <alternativeName>
        <fullName evidence="10">Dothistromin biosynthesis protein C</fullName>
    </alternativeName>
</protein>
<organism evidence="14 15">
    <name type="scientific">Thelonectria olida</name>
    <dbReference type="NCBI Taxonomy" id="1576542"/>
    <lineage>
        <taxon>Eukaryota</taxon>
        <taxon>Fungi</taxon>
        <taxon>Dikarya</taxon>
        <taxon>Ascomycota</taxon>
        <taxon>Pezizomycotina</taxon>
        <taxon>Sordariomycetes</taxon>
        <taxon>Hypocreomycetidae</taxon>
        <taxon>Hypocreales</taxon>
        <taxon>Nectriaceae</taxon>
        <taxon>Thelonectria</taxon>
    </lineage>
</organism>
<gene>
    <name evidence="14" type="ORF">B0T10DRAFT_571773</name>
</gene>
<feature type="transmembrane region" description="Helical" evidence="12">
    <location>
        <begin position="499"/>
        <end position="517"/>
    </location>
</feature>
<evidence type="ECO:0000256" key="10">
    <source>
        <dbReference type="ARBA" id="ARBA00083178"/>
    </source>
</evidence>
<dbReference type="PANTHER" id="PTHR23501:SF102">
    <property type="entry name" value="DRUG TRANSPORTER, PUTATIVE (AFU_ORTHOLOGUE AFUA_3G08530)-RELATED"/>
    <property type="match status" value="1"/>
</dbReference>
<proteinExistence type="inferred from homology"/>